<dbReference type="EMBL" id="BPLQ01000097">
    <property type="protein sequence ID" value="GIX67486.1"/>
    <property type="molecule type" value="Genomic_DNA"/>
</dbReference>
<evidence type="ECO:0000256" key="1">
    <source>
        <dbReference type="SAM" id="MobiDB-lite"/>
    </source>
</evidence>
<feature type="region of interest" description="Disordered" evidence="1">
    <location>
        <begin position="700"/>
        <end position="720"/>
    </location>
</feature>
<organism evidence="3 4">
    <name type="scientific">Caerostris darwini</name>
    <dbReference type="NCBI Taxonomy" id="1538125"/>
    <lineage>
        <taxon>Eukaryota</taxon>
        <taxon>Metazoa</taxon>
        <taxon>Ecdysozoa</taxon>
        <taxon>Arthropoda</taxon>
        <taxon>Chelicerata</taxon>
        <taxon>Arachnida</taxon>
        <taxon>Araneae</taxon>
        <taxon>Araneomorphae</taxon>
        <taxon>Entelegynae</taxon>
        <taxon>Araneoidea</taxon>
        <taxon>Araneidae</taxon>
        <taxon>Caerostris</taxon>
    </lineage>
</organism>
<protein>
    <submittedName>
        <fullName evidence="3">Eukaryotic translation initiation factor 4 gamma 3</fullName>
    </submittedName>
</protein>
<feature type="compositionally biased region" description="Polar residues" evidence="1">
    <location>
        <begin position="450"/>
        <end position="463"/>
    </location>
</feature>
<feature type="compositionally biased region" description="Basic and acidic residues" evidence="1">
    <location>
        <begin position="465"/>
        <end position="480"/>
    </location>
</feature>
<feature type="compositionally biased region" description="Low complexity" evidence="1">
    <location>
        <begin position="581"/>
        <end position="596"/>
    </location>
</feature>
<dbReference type="AlphaFoldDB" id="A0AAV4M4V6"/>
<feature type="compositionally biased region" description="Basic and acidic residues" evidence="1">
    <location>
        <begin position="257"/>
        <end position="277"/>
    </location>
</feature>
<evidence type="ECO:0000259" key="2">
    <source>
        <dbReference type="Pfam" id="PF21140"/>
    </source>
</evidence>
<evidence type="ECO:0000313" key="3">
    <source>
        <dbReference type="EMBL" id="GIX67486.1"/>
    </source>
</evidence>
<evidence type="ECO:0000313" key="4">
    <source>
        <dbReference type="Proteomes" id="UP001054837"/>
    </source>
</evidence>
<feature type="compositionally biased region" description="Basic and acidic residues" evidence="1">
    <location>
        <begin position="506"/>
        <end position="525"/>
    </location>
</feature>
<dbReference type="Proteomes" id="UP001054837">
    <property type="component" value="Unassembled WGS sequence"/>
</dbReference>
<feature type="region of interest" description="Disordered" evidence="1">
    <location>
        <begin position="741"/>
        <end position="762"/>
    </location>
</feature>
<feature type="region of interest" description="Disordered" evidence="1">
    <location>
        <begin position="214"/>
        <end position="279"/>
    </location>
</feature>
<dbReference type="GO" id="GO:0003743">
    <property type="term" value="F:translation initiation factor activity"/>
    <property type="evidence" value="ECO:0007669"/>
    <property type="project" value="UniProtKB-KW"/>
</dbReference>
<keyword evidence="3" id="KW-0648">Protein biosynthesis</keyword>
<proteinExistence type="predicted"/>
<feature type="region of interest" description="Disordered" evidence="1">
    <location>
        <begin position="450"/>
        <end position="555"/>
    </location>
</feature>
<feature type="compositionally biased region" description="Pro residues" evidence="1">
    <location>
        <begin position="535"/>
        <end position="549"/>
    </location>
</feature>
<dbReference type="Pfam" id="PF21140">
    <property type="entry name" value="eIF4G1-like_eIF4E-bd"/>
    <property type="match status" value="1"/>
</dbReference>
<keyword evidence="4" id="KW-1185">Reference proteome</keyword>
<gene>
    <name evidence="3" type="primary">EIF4G3_1</name>
    <name evidence="3" type="ORF">CDAR_17223</name>
</gene>
<feature type="non-terminal residue" evidence="3">
    <location>
        <position position="762"/>
    </location>
</feature>
<keyword evidence="3" id="KW-0396">Initiation factor</keyword>
<sequence length="762" mass="84893">MSQNTSKTKFTYVNSQRGHSDLVGGYSHQYGTYATSLPTVANNSNHDMNKSVAASQQGMYPNAGMPTSGQHHQTMGGPVPSPTTIMQTGQQMSRNPPINIPPSYFQRNNVPRSMPSMARNPLAPVVNQPGQQPSSQFSHMSMVQPAFHPPLPLVVNQFPQSMYPQRHYTPQQYPAMISPGQHLYVNSYNFNTPPPQNSNGYYPTHGMSSYQSIQPQMAPQTIPPPQQQQQPPQHRKGGKAIPIIDPNTGKNILTTEKNTDESNVRPNVEKENEKNDKSIGVQFASQVAAVLNDNSNEQPSKPQAESIRITESLNISSEKETMMNEEPPVSELVDELANIEDLSEIELIENQHNTYDTSIVYYRKDIEENVKEHIDNSTSYQKVDTECVIQDNEQIADTVLDEPSQLDIDEIKTVIETQKFESNILLQKSIKTAEITSKEQLFIESDSPSITNETVQSDTTAANLNKEEILDRNSNKHTVEESSTNLKIQASNESKKNKTKKKKDYNKRVESKEGGEMDAFLDTKEAGPVSSAQPSPAPVVPAATPPVPTPEKISAPVTITDAEFLKTIPLPGEILEDVQNDVSPSEPSSDASSVSPNIDNEDNKENTIEAQNKITLKYTYKEDQWSPLNPEGKKQYDRDFLLQLQSQPMSLCKPNNLPNLDVIKDKAQIQRLTEMNRMPPPMITPIRAYNDPFVPQYARANTGPRISHAPVNRRSQGRGGEKMRKVISFSSLNQNVKLHESQNAWKPLHKAEGPADAPTEQV</sequence>
<feature type="domain" description="Translation initiation factor eIF4G-like eIF4E-binding" evidence="2">
    <location>
        <begin position="619"/>
        <end position="653"/>
    </location>
</feature>
<accession>A0AAV4M4V6</accession>
<dbReference type="InterPro" id="IPR049485">
    <property type="entry name" value="eIF4G1-like_eIF4E-bd"/>
</dbReference>
<comment type="caution">
    <text evidence="3">The sequence shown here is derived from an EMBL/GenBank/DDBJ whole genome shotgun (WGS) entry which is preliminary data.</text>
</comment>
<feature type="region of interest" description="Disordered" evidence="1">
    <location>
        <begin position="578"/>
        <end position="607"/>
    </location>
</feature>
<feature type="compositionally biased region" description="Polar residues" evidence="1">
    <location>
        <begin position="481"/>
        <end position="492"/>
    </location>
</feature>
<name>A0AAV4M4V6_9ARAC</name>
<reference evidence="3 4" key="1">
    <citation type="submission" date="2021-06" db="EMBL/GenBank/DDBJ databases">
        <title>Caerostris darwini draft genome.</title>
        <authorList>
            <person name="Kono N."/>
            <person name="Arakawa K."/>
        </authorList>
    </citation>
    <scope>NUCLEOTIDE SEQUENCE [LARGE SCALE GENOMIC DNA]</scope>
</reference>